<feature type="transmembrane region" description="Helical" evidence="1">
    <location>
        <begin position="42"/>
        <end position="62"/>
    </location>
</feature>
<feature type="transmembrane region" description="Helical" evidence="1">
    <location>
        <begin position="124"/>
        <end position="148"/>
    </location>
</feature>
<feature type="transmembrane region" description="Helical" evidence="1">
    <location>
        <begin position="12"/>
        <end position="30"/>
    </location>
</feature>
<protein>
    <submittedName>
        <fullName evidence="2">Uncharacterized protein</fullName>
    </submittedName>
</protein>
<keyword evidence="1" id="KW-1133">Transmembrane helix</keyword>
<name>A0A2M7QQ30_9BACT</name>
<dbReference type="AlphaFoldDB" id="A0A2M7QQ30"/>
<sequence length="167" mass="18328">MFEKISFRKYIAVNTVGFGLAGLCWGLVLYRRLPDLEYPFHYAFVILLAVLGGASLALLRWNAKGILKSIGGGFLGYGVGLLVGGFLIYPLYFTGIYILSLIPFTNNPIADKIFELIDLSQKDIGVGSFWLVFLVIGLFAGLSYALFLKTKVWPMVWRGGAGFALGS</sequence>
<organism evidence="2 3">
    <name type="scientific">Candidatus Portnoybacteria bacterium CG_4_10_14_0_8_um_filter_40_50</name>
    <dbReference type="NCBI Taxonomy" id="1974800"/>
    <lineage>
        <taxon>Bacteria</taxon>
        <taxon>Candidatus Portnoyibacteriota</taxon>
    </lineage>
</organism>
<feature type="transmembrane region" description="Helical" evidence="1">
    <location>
        <begin position="74"/>
        <end position="104"/>
    </location>
</feature>
<feature type="non-terminal residue" evidence="2">
    <location>
        <position position="167"/>
    </location>
</feature>
<keyword evidence="1" id="KW-0812">Transmembrane</keyword>
<evidence type="ECO:0000313" key="2">
    <source>
        <dbReference type="EMBL" id="PIY74407.1"/>
    </source>
</evidence>
<evidence type="ECO:0000313" key="3">
    <source>
        <dbReference type="Proteomes" id="UP000229481"/>
    </source>
</evidence>
<proteinExistence type="predicted"/>
<comment type="caution">
    <text evidence="2">The sequence shown here is derived from an EMBL/GenBank/DDBJ whole genome shotgun (WGS) entry which is preliminary data.</text>
</comment>
<reference evidence="3" key="1">
    <citation type="submission" date="2017-09" db="EMBL/GenBank/DDBJ databases">
        <title>Depth-based differentiation of microbial function through sediment-hosted aquifers and enrichment of novel symbionts in the deep terrestrial subsurface.</title>
        <authorList>
            <person name="Probst A.J."/>
            <person name="Ladd B."/>
            <person name="Jarett J.K."/>
            <person name="Geller-Mcgrath D.E."/>
            <person name="Sieber C.M.K."/>
            <person name="Emerson J.B."/>
            <person name="Anantharaman K."/>
            <person name="Thomas B.C."/>
            <person name="Malmstrom R."/>
            <person name="Stieglmeier M."/>
            <person name="Klingl A."/>
            <person name="Woyke T."/>
            <person name="Ryan C.M."/>
            <person name="Banfield J.F."/>
        </authorList>
    </citation>
    <scope>NUCLEOTIDE SEQUENCE [LARGE SCALE GENOMIC DNA]</scope>
</reference>
<dbReference type="Proteomes" id="UP000229481">
    <property type="component" value="Unassembled WGS sequence"/>
</dbReference>
<keyword evidence="1" id="KW-0472">Membrane</keyword>
<evidence type="ECO:0000256" key="1">
    <source>
        <dbReference type="SAM" id="Phobius"/>
    </source>
</evidence>
<accession>A0A2M7QQ30</accession>
<dbReference type="EMBL" id="PFLK01000084">
    <property type="protein sequence ID" value="PIY74407.1"/>
    <property type="molecule type" value="Genomic_DNA"/>
</dbReference>
<gene>
    <name evidence="2" type="ORF">COY85_03385</name>
</gene>